<evidence type="ECO:0000256" key="6">
    <source>
        <dbReference type="ARBA" id="ARBA00022989"/>
    </source>
</evidence>
<name>A0A152A9Y9_TIELA</name>
<evidence type="ECO:0000256" key="3">
    <source>
        <dbReference type="ARBA" id="ARBA00022692"/>
    </source>
</evidence>
<proteinExistence type="inferred from homology"/>
<dbReference type="Proteomes" id="UP000076078">
    <property type="component" value="Unassembled WGS sequence"/>
</dbReference>
<evidence type="ECO:0000256" key="2">
    <source>
        <dbReference type="ARBA" id="ARBA00010320"/>
    </source>
</evidence>
<keyword evidence="11" id="KW-1185">Reference proteome</keyword>
<evidence type="ECO:0000256" key="8">
    <source>
        <dbReference type="ARBA" id="ARBA00023136"/>
    </source>
</evidence>
<dbReference type="AlphaFoldDB" id="A0A152A9Y9"/>
<evidence type="ECO:0000256" key="7">
    <source>
        <dbReference type="ARBA" id="ARBA00023128"/>
    </source>
</evidence>
<keyword evidence="3" id="KW-0812">Transmembrane</keyword>
<evidence type="ECO:0000256" key="5">
    <source>
        <dbReference type="ARBA" id="ARBA00022946"/>
    </source>
</evidence>
<dbReference type="InParanoid" id="A0A152A9Y9"/>
<dbReference type="Gene3D" id="3.40.50.300">
    <property type="entry name" value="P-loop containing nucleotide triphosphate hydrolases"/>
    <property type="match status" value="1"/>
</dbReference>
<dbReference type="GO" id="GO:0005743">
    <property type="term" value="C:mitochondrial inner membrane"/>
    <property type="evidence" value="ECO:0007669"/>
    <property type="project" value="UniProtKB-SubCell"/>
</dbReference>
<dbReference type="InterPro" id="IPR039627">
    <property type="entry name" value="Yme2_C"/>
</dbReference>
<dbReference type="Pfam" id="PF10443">
    <property type="entry name" value="RNA12"/>
    <property type="match status" value="1"/>
</dbReference>
<keyword evidence="4" id="KW-0999">Mitochondrion inner membrane</keyword>
<sequence length="834" mass="96213">MTSRLISFAGKINSFSKTVLYGNNSNLGSLGRRYYYQPPTWEINDTSKLNNITRPIEEEMNKDYNQGIIWVNNLYPIKVSRLDFRSLLFHIPITKKLNSIFPEDIQIISIEKRIKEGGAYIHFQYKDPKIEKLLKIKEKEEKIKESDEDDDTETIKEIEHLKEEAKDIITSHGLDKEAAHAITESYPLSESDIIKNRELSLLRTSKRLQMLFEQSNKHFHFARKPARCMLVQGKPFVDDIDYKLPSYTLRITFKGAEMTVDDLYRQVRPYGHISDIYISSKDPKVAYVIFQRMEGAIATRNCLHQKFLQEHGTTLYIEYEQMLRINMIKEQFSKHPRIMIPLIGLLATLLTILLFNPLREYFINRRLSEPYVFDEIDEWQTRDEEKKLLSHFNYPPNSIVMLCAPKGSGKSSMIDKILQDRINTLLVDCSQDVNNSDEEFVENFSKAIGFFPSFGFYGNLSGIFDAIIPTGKSAFHSTTAYQIQTILKILDDCLTKKSMEFPLNPHEPYTYPLIVIDGLFGMIQAMENKEKANIIMDSIIQWAITSTQRGNSHVVFISSDPFGQDTLKKYLDNRGGGQINTIQLADVSPSSAKTYIKTKLDQSKTSISDGEMNQIVEILGGRYYDLNILSQRLVSGEPVNEALRSMIQKAVADIRGEGFGLSKRTEKGAKEQLKWTRPQLWETMKRVANLNFVSYDDLLFNVFLGDESSLNNLITSGLLRFQSIESERMVTGYSPLYCAAFKEMVNDVEFNVGMDILVQKARIEEEYSKLSKVEDELLKIKHLNSQTWFEPAAIGKRRKLLEEKMRDHVSKIEVRENILKSHQQFQKLSQQQAK</sequence>
<dbReference type="EMBL" id="LODT01000001">
    <property type="protein sequence ID" value="KYR03038.1"/>
    <property type="molecule type" value="Genomic_DNA"/>
</dbReference>
<evidence type="ECO:0000256" key="4">
    <source>
        <dbReference type="ARBA" id="ARBA00022792"/>
    </source>
</evidence>
<protein>
    <recommendedName>
        <fullName evidence="9">Mitochondrial escape protein 2 C-terminal domain-containing protein</fullName>
    </recommendedName>
</protein>
<keyword evidence="7" id="KW-0496">Mitochondrion</keyword>
<gene>
    <name evidence="10" type="ORF">DLAC_00529</name>
</gene>
<reference evidence="10 11" key="1">
    <citation type="submission" date="2015-12" db="EMBL/GenBank/DDBJ databases">
        <title>Dictyostelia acquired genes for synthesis and detection of signals that induce cell-type specialization by lateral gene transfer from prokaryotes.</title>
        <authorList>
            <person name="Gloeckner G."/>
            <person name="Schaap P."/>
        </authorList>
    </citation>
    <scope>NUCLEOTIDE SEQUENCE [LARGE SCALE GENOMIC DNA]</scope>
    <source>
        <strain evidence="10 11">TK</strain>
    </source>
</reference>
<dbReference type="InterPro" id="IPR035979">
    <property type="entry name" value="RBD_domain_sf"/>
</dbReference>
<dbReference type="InterPro" id="IPR027417">
    <property type="entry name" value="P-loop_NTPase"/>
</dbReference>
<comment type="subcellular location">
    <subcellularLocation>
        <location evidence="1">Mitochondrion inner membrane</location>
        <topology evidence="1">Single-pass membrane protein</topology>
    </subcellularLocation>
</comment>
<dbReference type="InterPro" id="IPR012677">
    <property type="entry name" value="Nucleotide-bd_a/b_plait_sf"/>
</dbReference>
<dbReference type="GO" id="GO:0003676">
    <property type="term" value="F:nucleic acid binding"/>
    <property type="evidence" value="ECO:0007669"/>
    <property type="project" value="InterPro"/>
</dbReference>
<keyword evidence="6" id="KW-1133">Transmembrane helix</keyword>
<comment type="similarity">
    <text evidence="2">Belongs to the YME2 family.</text>
</comment>
<dbReference type="SUPFAM" id="SSF54928">
    <property type="entry name" value="RNA-binding domain, RBD"/>
    <property type="match status" value="1"/>
</dbReference>
<dbReference type="STRING" id="361077.A0A152A9Y9"/>
<dbReference type="Gene3D" id="3.30.70.330">
    <property type="match status" value="1"/>
</dbReference>
<dbReference type="OMA" id="WTPEQAW"/>
<evidence type="ECO:0000313" key="11">
    <source>
        <dbReference type="Proteomes" id="UP000076078"/>
    </source>
</evidence>
<dbReference type="PANTHER" id="PTHR32198:SF2">
    <property type="entry name" value="MITOCHONDRIAL ESCAPE PROTEIN 2"/>
    <property type="match status" value="1"/>
</dbReference>
<feature type="domain" description="Mitochondrial escape protein 2 C-terminal" evidence="9">
    <location>
        <begin position="390"/>
        <end position="783"/>
    </location>
</feature>
<comment type="caution">
    <text evidence="10">The sequence shown here is derived from an EMBL/GenBank/DDBJ whole genome shotgun (WGS) entry which is preliminary data.</text>
</comment>
<accession>A0A152A9Y9</accession>
<evidence type="ECO:0000259" key="9">
    <source>
        <dbReference type="Pfam" id="PF10443"/>
    </source>
</evidence>
<keyword evidence="5" id="KW-0809">Transit peptide</keyword>
<organism evidence="10 11">
    <name type="scientific">Tieghemostelium lacteum</name>
    <name type="common">Slime mold</name>
    <name type="synonym">Dictyostelium lacteum</name>
    <dbReference type="NCBI Taxonomy" id="361077"/>
    <lineage>
        <taxon>Eukaryota</taxon>
        <taxon>Amoebozoa</taxon>
        <taxon>Evosea</taxon>
        <taxon>Eumycetozoa</taxon>
        <taxon>Dictyostelia</taxon>
        <taxon>Dictyosteliales</taxon>
        <taxon>Raperosteliaceae</taxon>
        <taxon>Tieghemostelium</taxon>
    </lineage>
</organism>
<dbReference type="PANTHER" id="PTHR32198">
    <property type="entry name" value="MITOCHONDRIAL ESCAPE PROTEIN 2"/>
    <property type="match status" value="1"/>
</dbReference>
<evidence type="ECO:0000256" key="1">
    <source>
        <dbReference type="ARBA" id="ARBA00004434"/>
    </source>
</evidence>
<evidence type="ECO:0000313" key="10">
    <source>
        <dbReference type="EMBL" id="KYR03038.1"/>
    </source>
</evidence>
<dbReference type="SUPFAM" id="SSF52540">
    <property type="entry name" value="P-loop containing nucleoside triphosphate hydrolases"/>
    <property type="match status" value="1"/>
</dbReference>
<keyword evidence="8" id="KW-0472">Membrane</keyword>
<dbReference type="OrthoDB" id="10267654at2759"/>
<dbReference type="FunCoup" id="A0A152A9Y9">
    <property type="interactions" value="5"/>
</dbReference>
<dbReference type="InterPro" id="IPR018850">
    <property type="entry name" value="Mt_escape_2_C"/>
</dbReference>